<feature type="region of interest" description="Disordered" evidence="4">
    <location>
        <begin position="1"/>
        <end position="21"/>
    </location>
</feature>
<dbReference type="HOGENOM" id="CLU_000288_6_3_1"/>
<evidence type="ECO:0000256" key="3">
    <source>
        <dbReference type="PROSITE-ProRule" id="PRU00221"/>
    </source>
</evidence>
<protein>
    <recommendedName>
        <fullName evidence="5">NACHT domain-containing protein</fullName>
    </recommendedName>
</protein>
<feature type="repeat" description="WD" evidence="3">
    <location>
        <begin position="696"/>
        <end position="730"/>
    </location>
</feature>
<dbReference type="Gene3D" id="3.40.50.300">
    <property type="entry name" value="P-loop containing nucleotide triphosphate hydrolases"/>
    <property type="match status" value="1"/>
</dbReference>
<dbReference type="Gene3D" id="2.130.10.10">
    <property type="entry name" value="YVTN repeat-like/Quinoprotein amine dehydrogenase"/>
    <property type="match status" value="3"/>
</dbReference>
<dbReference type="SUPFAM" id="SSF82171">
    <property type="entry name" value="DPP6 N-terminal domain-like"/>
    <property type="match status" value="1"/>
</dbReference>
<dbReference type="PANTHER" id="PTHR19879:SF9">
    <property type="entry name" value="TRANSCRIPTION INITIATION FACTOR TFIID SUBUNIT 5"/>
    <property type="match status" value="1"/>
</dbReference>
<dbReference type="OrthoDB" id="5967843at2759"/>
<organism evidence="6 7">
    <name type="scientific">Piloderma croceum (strain F 1598)</name>
    <dbReference type="NCBI Taxonomy" id="765440"/>
    <lineage>
        <taxon>Eukaryota</taxon>
        <taxon>Fungi</taxon>
        <taxon>Dikarya</taxon>
        <taxon>Basidiomycota</taxon>
        <taxon>Agaricomycotina</taxon>
        <taxon>Agaricomycetes</taxon>
        <taxon>Agaricomycetidae</taxon>
        <taxon>Atheliales</taxon>
        <taxon>Atheliaceae</taxon>
        <taxon>Piloderma</taxon>
    </lineage>
</organism>
<dbReference type="STRING" id="765440.A0A0C3BXV8"/>
<evidence type="ECO:0000256" key="4">
    <source>
        <dbReference type="SAM" id="MobiDB-lite"/>
    </source>
</evidence>
<dbReference type="PROSITE" id="PS50837">
    <property type="entry name" value="NACHT"/>
    <property type="match status" value="1"/>
</dbReference>
<keyword evidence="1 3" id="KW-0853">WD repeat</keyword>
<proteinExistence type="predicted"/>
<evidence type="ECO:0000313" key="6">
    <source>
        <dbReference type="EMBL" id="KIM82182.1"/>
    </source>
</evidence>
<dbReference type="Pfam" id="PF00400">
    <property type="entry name" value="WD40"/>
    <property type="match status" value="3"/>
</dbReference>
<dbReference type="Proteomes" id="UP000054166">
    <property type="component" value="Unassembled WGS sequence"/>
</dbReference>
<dbReference type="PANTHER" id="PTHR19879">
    <property type="entry name" value="TRANSCRIPTION INITIATION FACTOR TFIID"/>
    <property type="match status" value="1"/>
</dbReference>
<evidence type="ECO:0000256" key="1">
    <source>
        <dbReference type="ARBA" id="ARBA00022574"/>
    </source>
</evidence>
<dbReference type="InterPro" id="IPR056884">
    <property type="entry name" value="NPHP3-like_N"/>
</dbReference>
<keyword evidence="7" id="KW-1185">Reference proteome</keyword>
<gene>
    <name evidence="6" type="ORF">PILCRDRAFT_820552</name>
</gene>
<dbReference type="InterPro" id="IPR015943">
    <property type="entry name" value="WD40/YVTN_repeat-like_dom_sf"/>
</dbReference>
<accession>A0A0C3BXV8</accession>
<dbReference type="Pfam" id="PF24883">
    <property type="entry name" value="NPHP3_N"/>
    <property type="match status" value="1"/>
</dbReference>
<feature type="domain" description="NACHT" evidence="5">
    <location>
        <begin position="103"/>
        <end position="245"/>
    </location>
</feature>
<dbReference type="InParanoid" id="A0A0C3BXV8"/>
<name>A0A0C3BXV8_PILCF</name>
<dbReference type="InterPro" id="IPR007111">
    <property type="entry name" value="NACHT_NTPase"/>
</dbReference>
<dbReference type="PROSITE" id="PS50082">
    <property type="entry name" value="WD_REPEATS_2"/>
    <property type="match status" value="3"/>
</dbReference>
<dbReference type="SUPFAM" id="SSF69322">
    <property type="entry name" value="Tricorn protease domain 2"/>
    <property type="match status" value="1"/>
</dbReference>
<dbReference type="InterPro" id="IPR001680">
    <property type="entry name" value="WD40_rpt"/>
</dbReference>
<dbReference type="EMBL" id="KN832995">
    <property type="protein sequence ID" value="KIM82182.1"/>
    <property type="molecule type" value="Genomic_DNA"/>
</dbReference>
<evidence type="ECO:0000313" key="7">
    <source>
        <dbReference type="Proteomes" id="UP000054166"/>
    </source>
</evidence>
<dbReference type="PROSITE" id="PS00678">
    <property type="entry name" value="WD_REPEATS_1"/>
    <property type="match status" value="2"/>
</dbReference>
<dbReference type="AlphaFoldDB" id="A0A0C3BXV8"/>
<reference evidence="7" key="2">
    <citation type="submission" date="2015-01" db="EMBL/GenBank/DDBJ databases">
        <title>Evolutionary Origins and Diversification of the Mycorrhizal Mutualists.</title>
        <authorList>
            <consortium name="DOE Joint Genome Institute"/>
            <consortium name="Mycorrhizal Genomics Consortium"/>
            <person name="Kohler A."/>
            <person name="Kuo A."/>
            <person name="Nagy L.G."/>
            <person name="Floudas D."/>
            <person name="Copeland A."/>
            <person name="Barry K.W."/>
            <person name="Cichocki N."/>
            <person name="Veneault-Fourrey C."/>
            <person name="LaButti K."/>
            <person name="Lindquist E.A."/>
            <person name="Lipzen A."/>
            <person name="Lundell T."/>
            <person name="Morin E."/>
            <person name="Murat C."/>
            <person name="Riley R."/>
            <person name="Ohm R."/>
            <person name="Sun H."/>
            <person name="Tunlid A."/>
            <person name="Henrissat B."/>
            <person name="Grigoriev I.V."/>
            <person name="Hibbett D.S."/>
            <person name="Martin F."/>
        </authorList>
    </citation>
    <scope>NUCLEOTIDE SEQUENCE [LARGE SCALE GENOMIC DNA]</scope>
    <source>
        <strain evidence="7">F 1598</strain>
    </source>
</reference>
<dbReference type="InterPro" id="IPR019775">
    <property type="entry name" value="WD40_repeat_CS"/>
</dbReference>
<sequence>MEDSSRNGPRGASNINANGGTFNQVGGDQYNNYNNQYNNHNNQYNSYNNAMNDEMMADAYLAKLPCAVRAGYSSGNHKPCLQGTRERVLWDIETWEADNMNESVYWLKGVAGCGKSTIAQTFAERSAAKGNLGASFFCSRDYPDRRSLHLIFLTLARDLAYWSADFKTALVPIIRASPNVQDDSLPVQLEKLLVRPFKQTGLSATIVIDALDECEDKEPVSEFLSALALHMDNMPSVRFFITGRPEDRIRSGFKLPSLRTKELPLHDVDSATVDSDIKSFVAYRLDEIATRRRQSISGQWPSDRDLVIILKKTSGLFIIASVILRFIDSPFASPQKRLKLIVDPPESTMYEGRSGVDVVYHQILSASFEHADLDDAHFFDQLHLVVGSIVLALKPLPRASLAEILEMTPADIWVILTHLHSVLIVPESETEPIRILHKSFADFITDKERCPDARHFIDSPSHHSVLGIHCLKLMNMRLMKNICNLPRCAMNNDVEDLPARRDLYIAAPLSYACSSWAKHLQLSSQVSGDTSSVLMLVNNFFTRHLLSWLEVLSIEELLHTAIYSLHDVRSWITENPNQDLSDLIDDCERFVLLSFDGVTQSAMHIYHSALSWAPTSSPTRQLYECELMTEIKLVNAVSPTWDACIRIVPVAVGKRVKAVVFSPSGALIAARGECCVQVFDAMTGVNRATFDEHEVICSVAFSPDNGFLVSGVWGGTINVWHVQTGTLFRTFKWDMESSAYSVAFSSCGTMVASGDSNGTVRIWDMLSGGCVCVFQGHSQIVTDVCWLATWNQVVSASNDHTVRIWDVQKQTYSKVLAQYDDPVDTLAFSRGLLLMATNSIVDIYDSQSGDIIHVITGSNNITHSRFSIDGGKVLLASQNSGDIWDITTKTLMRGRSIQYNGSQATFSPDGTRVASIYGKFLKIWKTDAGYNHHEASTHVRDTIDDIYISPDRRLVTLKSKKGADILDATTGQSLFTYPIADFLSIAISLDLAFVAFLLPRSTVQTWNTHTHCYKSIDVQYVSHIALSRDGSRLVSLSSYHHNIKLWDLASKICLAHLRFPMPLPTNAQISFGINGTSVSLLKNSGTESWCISSRDSTKNSGRTRRRRDRTELPMVFVPTTEERSNQDASAPCRSYRCDTDGEWILDRDGRRVLWIPPDQRPRIFWCFERAKKVLVHTESKKVYYVNF</sequence>
<feature type="repeat" description="WD" evidence="3">
    <location>
        <begin position="741"/>
        <end position="765"/>
    </location>
</feature>
<dbReference type="PROSITE" id="PS50294">
    <property type="entry name" value="WD_REPEATS_REGION"/>
    <property type="match status" value="1"/>
</dbReference>
<dbReference type="SMART" id="SM00320">
    <property type="entry name" value="WD40"/>
    <property type="match status" value="7"/>
</dbReference>
<evidence type="ECO:0000256" key="2">
    <source>
        <dbReference type="ARBA" id="ARBA00022737"/>
    </source>
</evidence>
<dbReference type="InterPro" id="IPR027417">
    <property type="entry name" value="P-loop_NTPase"/>
</dbReference>
<evidence type="ECO:0000259" key="5">
    <source>
        <dbReference type="PROSITE" id="PS50837"/>
    </source>
</evidence>
<feature type="repeat" description="WD" evidence="3">
    <location>
        <begin position="774"/>
        <end position="815"/>
    </location>
</feature>
<dbReference type="SUPFAM" id="SSF52540">
    <property type="entry name" value="P-loop containing nucleoside triphosphate hydrolases"/>
    <property type="match status" value="1"/>
</dbReference>
<keyword evidence="2" id="KW-0677">Repeat</keyword>
<reference evidence="6 7" key="1">
    <citation type="submission" date="2014-04" db="EMBL/GenBank/DDBJ databases">
        <authorList>
            <consortium name="DOE Joint Genome Institute"/>
            <person name="Kuo A."/>
            <person name="Tarkka M."/>
            <person name="Buscot F."/>
            <person name="Kohler A."/>
            <person name="Nagy L.G."/>
            <person name="Floudas D."/>
            <person name="Copeland A."/>
            <person name="Barry K.W."/>
            <person name="Cichocki N."/>
            <person name="Veneault-Fourrey C."/>
            <person name="LaButti K."/>
            <person name="Lindquist E.A."/>
            <person name="Lipzen A."/>
            <person name="Lundell T."/>
            <person name="Morin E."/>
            <person name="Murat C."/>
            <person name="Sun H."/>
            <person name="Tunlid A."/>
            <person name="Henrissat B."/>
            <person name="Grigoriev I.V."/>
            <person name="Hibbett D.S."/>
            <person name="Martin F."/>
            <person name="Nordberg H.P."/>
            <person name="Cantor M.N."/>
            <person name="Hua S.X."/>
        </authorList>
    </citation>
    <scope>NUCLEOTIDE SEQUENCE [LARGE SCALE GENOMIC DNA]</scope>
    <source>
        <strain evidence="6 7">F 1598</strain>
    </source>
</reference>